<evidence type="ECO:0000313" key="4">
    <source>
        <dbReference type="Proteomes" id="UP000285405"/>
    </source>
</evidence>
<dbReference type="Proteomes" id="UP000285405">
    <property type="component" value="Unassembled WGS sequence"/>
</dbReference>
<feature type="signal peptide" evidence="2">
    <location>
        <begin position="1"/>
        <end position="26"/>
    </location>
</feature>
<protein>
    <submittedName>
        <fullName evidence="3">Uncharacterized protein</fullName>
    </submittedName>
</protein>
<comment type="caution">
    <text evidence="3">The sequence shown here is derived from an EMBL/GenBank/DDBJ whole genome shotgun (WGS) entry which is preliminary data.</text>
</comment>
<gene>
    <name evidence="3" type="ORF">GcC1_116026</name>
</gene>
<evidence type="ECO:0000313" key="3">
    <source>
        <dbReference type="EMBL" id="RKF65748.1"/>
    </source>
</evidence>
<name>A0A420I7W9_9PEZI</name>
<accession>A0A420I7W9</accession>
<dbReference type="AlphaFoldDB" id="A0A420I7W9"/>
<dbReference type="EMBL" id="MCBR01011639">
    <property type="protein sequence ID" value="RKF65748.1"/>
    <property type="molecule type" value="Genomic_DNA"/>
</dbReference>
<organism evidence="3 4">
    <name type="scientific">Golovinomyces cichoracearum</name>
    <dbReference type="NCBI Taxonomy" id="62708"/>
    <lineage>
        <taxon>Eukaryota</taxon>
        <taxon>Fungi</taxon>
        <taxon>Dikarya</taxon>
        <taxon>Ascomycota</taxon>
        <taxon>Pezizomycotina</taxon>
        <taxon>Leotiomycetes</taxon>
        <taxon>Erysiphales</taxon>
        <taxon>Erysiphaceae</taxon>
        <taxon>Golovinomyces</taxon>
    </lineage>
</organism>
<evidence type="ECO:0000256" key="2">
    <source>
        <dbReference type="SAM" id="SignalP"/>
    </source>
</evidence>
<feature type="region of interest" description="Disordered" evidence="1">
    <location>
        <begin position="58"/>
        <end position="81"/>
    </location>
</feature>
<proteinExistence type="predicted"/>
<reference evidence="3 4" key="1">
    <citation type="journal article" date="2018" name="BMC Genomics">
        <title>Comparative genome analyses reveal sequence features reflecting distinct modes of host-adaptation between dicot and monocot powdery mildew.</title>
        <authorList>
            <person name="Wu Y."/>
            <person name="Ma X."/>
            <person name="Pan Z."/>
            <person name="Kale S.D."/>
            <person name="Song Y."/>
            <person name="King H."/>
            <person name="Zhang Q."/>
            <person name="Presley C."/>
            <person name="Deng X."/>
            <person name="Wei C.I."/>
            <person name="Xiao S."/>
        </authorList>
    </citation>
    <scope>NUCLEOTIDE SEQUENCE [LARGE SCALE GENOMIC DNA]</scope>
    <source>
        <strain evidence="3">UCSC1</strain>
    </source>
</reference>
<feature type="chain" id="PRO_5019043372" evidence="2">
    <location>
        <begin position="27"/>
        <end position="81"/>
    </location>
</feature>
<sequence>MHTSKNLIQYFVSALLAIPLLTQIQALPVEMEYMNQDHNELEARRLLTGVLLGGALTHIHHEHKEKEEKEEKEKKERKNSE</sequence>
<feature type="compositionally biased region" description="Basic and acidic residues" evidence="1">
    <location>
        <begin position="62"/>
        <end position="81"/>
    </location>
</feature>
<keyword evidence="2" id="KW-0732">Signal</keyword>
<evidence type="ECO:0000256" key="1">
    <source>
        <dbReference type="SAM" id="MobiDB-lite"/>
    </source>
</evidence>